<evidence type="ECO:0000259" key="4">
    <source>
        <dbReference type="Pfam" id="PF07687"/>
    </source>
</evidence>
<dbReference type="SUPFAM" id="SSF53187">
    <property type="entry name" value="Zn-dependent exopeptidases"/>
    <property type="match status" value="1"/>
</dbReference>
<keyword evidence="3" id="KW-0378">Hydrolase</keyword>
<dbReference type="GO" id="GO:0046872">
    <property type="term" value="F:metal ion binding"/>
    <property type="evidence" value="ECO:0007669"/>
    <property type="project" value="UniProtKB-KW"/>
</dbReference>
<dbReference type="PANTHER" id="PTHR43270">
    <property type="entry name" value="BETA-ALA-HIS DIPEPTIDASE"/>
    <property type="match status" value="1"/>
</dbReference>
<comment type="caution">
    <text evidence="5">The sequence shown here is derived from an EMBL/GenBank/DDBJ whole genome shotgun (WGS) entry which is preliminary data.</text>
</comment>
<evidence type="ECO:0000313" key="5">
    <source>
        <dbReference type="EMBL" id="GHB62338.1"/>
    </source>
</evidence>
<dbReference type="GO" id="GO:0008233">
    <property type="term" value="F:peptidase activity"/>
    <property type="evidence" value="ECO:0007669"/>
    <property type="project" value="UniProtKB-KW"/>
</dbReference>
<dbReference type="InterPro" id="IPR002933">
    <property type="entry name" value="Peptidase_M20"/>
</dbReference>
<keyword evidence="2" id="KW-0479">Metal-binding</keyword>
<dbReference type="Gene3D" id="3.40.630.10">
    <property type="entry name" value="Zn peptidases"/>
    <property type="match status" value="1"/>
</dbReference>
<evidence type="ECO:0000256" key="2">
    <source>
        <dbReference type="ARBA" id="ARBA00022723"/>
    </source>
</evidence>
<dbReference type="GO" id="GO:0006508">
    <property type="term" value="P:proteolysis"/>
    <property type="evidence" value="ECO:0007669"/>
    <property type="project" value="UniProtKB-KW"/>
</dbReference>
<dbReference type="Proteomes" id="UP000598271">
    <property type="component" value="Unassembled WGS sequence"/>
</dbReference>
<name>A0A8J3G9D0_9BACT</name>
<sequence length="479" mass="53147">MTKPQIEASVDQSLKGSLLTFRDFLALPNDGGYPEQIDANLRWCDKAFTDLGFETQKIVSRGVSHLYAQKVIDPNKKSVLFYLQIDGQPVDSSAWNQPSPFRAVIKDKNGKLVDWKSLDTAIDPDDKIFARSASDSKGPASCFMTALKIMQEKGVAADFNIKVIMDFQEEMSSPTIAQLVQDHRELLAADRLLIMDGTRHISNLPTLTFGARGIATITLTVFGAKENLHSGQYGNYAPNPAFALARILASMKDKDGRVLIDGFYEGIKISDADKKIFAAIPEDLPELDQRLGINQAEKVGETYEESMQFPSLNVRGMRSGWVGKEVRTIIPSTAVAEIDIRLVPETEGQRMVDLVRKHIEAQGVTLTRSVPTDAERAKYPLLASFDYRIGTKPFRTDIDSDIGHWLDKAMTRAVEKHVNIRATGGSQPMATFIETLELPAVSIRIPNPDNNIHGPNENIRIGNFREGIKMCLAVLTEKL</sequence>
<dbReference type="PANTHER" id="PTHR43270:SF8">
    <property type="entry name" value="DI- AND TRIPEPTIDASE DUG2-RELATED"/>
    <property type="match status" value="1"/>
</dbReference>
<dbReference type="Pfam" id="PF07687">
    <property type="entry name" value="M20_dimer"/>
    <property type="match status" value="1"/>
</dbReference>
<evidence type="ECO:0000256" key="1">
    <source>
        <dbReference type="ARBA" id="ARBA00022670"/>
    </source>
</evidence>
<evidence type="ECO:0000313" key="6">
    <source>
        <dbReference type="Proteomes" id="UP000598271"/>
    </source>
</evidence>
<feature type="domain" description="Peptidase M20 dimerisation" evidence="4">
    <location>
        <begin position="210"/>
        <end position="362"/>
    </location>
</feature>
<dbReference type="Pfam" id="PF01546">
    <property type="entry name" value="Peptidase_M20"/>
    <property type="match status" value="1"/>
</dbReference>
<reference evidence="5 6" key="1">
    <citation type="journal article" date="2014" name="Int. J. Syst. Evol. Microbiol.">
        <title>Complete genome sequence of Corynebacterium casei LMG S-19264T (=DSM 44701T), isolated from a smear-ripened cheese.</title>
        <authorList>
            <consortium name="US DOE Joint Genome Institute (JGI-PGF)"/>
            <person name="Walter F."/>
            <person name="Albersmeier A."/>
            <person name="Kalinowski J."/>
            <person name="Ruckert C."/>
        </authorList>
    </citation>
    <scope>NUCLEOTIDE SEQUENCE [LARGE SCALE GENOMIC DNA]</scope>
    <source>
        <strain evidence="5 6">KCTC 12866</strain>
    </source>
</reference>
<accession>A0A8J3G9D0</accession>
<organism evidence="5 6">
    <name type="scientific">Persicitalea jodogahamensis</name>
    <dbReference type="NCBI Taxonomy" id="402147"/>
    <lineage>
        <taxon>Bacteria</taxon>
        <taxon>Pseudomonadati</taxon>
        <taxon>Bacteroidota</taxon>
        <taxon>Cytophagia</taxon>
        <taxon>Cytophagales</taxon>
        <taxon>Spirosomataceae</taxon>
        <taxon>Persicitalea</taxon>
    </lineage>
</organism>
<dbReference type="InterPro" id="IPR051458">
    <property type="entry name" value="Cyt/Met_Dipeptidase"/>
</dbReference>
<keyword evidence="1" id="KW-0645">Protease</keyword>
<gene>
    <name evidence="5" type="ORF">GCM10007390_15180</name>
</gene>
<keyword evidence="6" id="KW-1185">Reference proteome</keyword>
<dbReference type="Gene3D" id="3.30.70.360">
    <property type="match status" value="1"/>
</dbReference>
<dbReference type="EMBL" id="BMXF01000001">
    <property type="protein sequence ID" value="GHB62338.1"/>
    <property type="molecule type" value="Genomic_DNA"/>
</dbReference>
<evidence type="ECO:0000256" key="3">
    <source>
        <dbReference type="ARBA" id="ARBA00022801"/>
    </source>
</evidence>
<dbReference type="AlphaFoldDB" id="A0A8J3G9D0"/>
<protein>
    <recommendedName>
        <fullName evidence="4">Peptidase M20 dimerisation domain-containing protein</fullName>
    </recommendedName>
</protein>
<proteinExistence type="predicted"/>
<dbReference type="InterPro" id="IPR011650">
    <property type="entry name" value="Peptidase_M20_dimer"/>
</dbReference>